<dbReference type="EMBL" id="QUOV01000001">
    <property type="protein sequence ID" value="REL36691.1"/>
    <property type="molecule type" value="Genomic_DNA"/>
</dbReference>
<gene>
    <name evidence="7" type="ORF">DXX92_15980</name>
</gene>
<dbReference type="PIRSF" id="PIRSF006278">
    <property type="entry name" value="ACCD_DCysDesulf"/>
    <property type="match status" value="1"/>
</dbReference>
<evidence type="ECO:0000256" key="5">
    <source>
        <dbReference type="PIRSR" id="PIRSR006278-2"/>
    </source>
</evidence>
<keyword evidence="3 5" id="KW-0663">Pyridoxal phosphate</keyword>
<dbReference type="PANTHER" id="PTHR43780:SF2">
    <property type="entry name" value="1-AMINOCYCLOPROPANE-1-CARBOXYLATE DEAMINASE-RELATED"/>
    <property type="match status" value="1"/>
</dbReference>
<evidence type="ECO:0000256" key="4">
    <source>
        <dbReference type="PIRSR" id="PIRSR006278-1"/>
    </source>
</evidence>
<protein>
    <submittedName>
        <fullName evidence="7">Pyridoxal-phosphate dependent enzyme</fullName>
    </submittedName>
</protein>
<feature type="active site" description="Nucleophile" evidence="4">
    <location>
        <position position="62"/>
    </location>
</feature>
<feature type="domain" description="Tryptophan synthase beta chain-like PALP" evidence="6">
    <location>
        <begin position="8"/>
        <end position="287"/>
    </location>
</feature>
<comment type="caution">
    <text evidence="7">The sequence shown here is derived from an EMBL/GenBank/DDBJ whole genome shotgun (WGS) entry which is preliminary data.</text>
</comment>
<evidence type="ECO:0000259" key="6">
    <source>
        <dbReference type="Pfam" id="PF00291"/>
    </source>
</evidence>
<organism evidence="7 8">
    <name type="scientific">Thalassotalea euphylliae</name>
    <dbReference type="NCBI Taxonomy" id="1655234"/>
    <lineage>
        <taxon>Bacteria</taxon>
        <taxon>Pseudomonadati</taxon>
        <taxon>Pseudomonadota</taxon>
        <taxon>Gammaproteobacteria</taxon>
        <taxon>Alteromonadales</taxon>
        <taxon>Colwelliaceae</taxon>
        <taxon>Thalassotalea</taxon>
    </lineage>
</organism>
<dbReference type="RefSeq" id="WP_116001464.1">
    <property type="nucleotide sequence ID" value="NZ_QUOV01000001.1"/>
</dbReference>
<dbReference type="PANTHER" id="PTHR43780">
    <property type="entry name" value="1-AMINOCYCLOPROPANE-1-CARBOXYLATE DEAMINASE-RELATED"/>
    <property type="match status" value="1"/>
</dbReference>
<dbReference type="Proteomes" id="UP000256999">
    <property type="component" value="Unassembled WGS sequence"/>
</dbReference>
<evidence type="ECO:0000256" key="1">
    <source>
        <dbReference type="ARBA" id="ARBA00001933"/>
    </source>
</evidence>
<evidence type="ECO:0000256" key="3">
    <source>
        <dbReference type="ARBA" id="ARBA00022898"/>
    </source>
</evidence>
<dbReference type="OrthoDB" id="9801249at2"/>
<dbReference type="Pfam" id="PF00291">
    <property type="entry name" value="PALP"/>
    <property type="match status" value="1"/>
</dbReference>
<dbReference type="SUPFAM" id="SSF53686">
    <property type="entry name" value="Tryptophan synthase beta subunit-like PLP-dependent enzymes"/>
    <property type="match status" value="1"/>
</dbReference>
<dbReference type="Gene3D" id="3.40.50.1100">
    <property type="match status" value="2"/>
</dbReference>
<feature type="modified residue" description="N6-(pyridoxal phosphate)lysine" evidence="5">
    <location>
        <position position="35"/>
    </location>
</feature>
<evidence type="ECO:0000313" key="7">
    <source>
        <dbReference type="EMBL" id="REL36691.1"/>
    </source>
</evidence>
<comment type="cofactor">
    <cofactor evidence="1">
        <name>pyridoxal 5'-phosphate</name>
        <dbReference type="ChEBI" id="CHEBI:597326"/>
    </cofactor>
</comment>
<dbReference type="GO" id="GO:0019148">
    <property type="term" value="F:D-cysteine desulfhydrase activity"/>
    <property type="evidence" value="ECO:0007669"/>
    <property type="project" value="TreeGrafter"/>
</dbReference>
<evidence type="ECO:0000256" key="2">
    <source>
        <dbReference type="ARBA" id="ARBA00008639"/>
    </source>
</evidence>
<dbReference type="AlphaFoldDB" id="A0A3E0UI81"/>
<evidence type="ECO:0000313" key="8">
    <source>
        <dbReference type="Proteomes" id="UP000256999"/>
    </source>
</evidence>
<reference evidence="7 8" key="1">
    <citation type="submission" date="2018-08" db="EMBL/GenBank/DDBJ databases">
        <title>Thalassotalea euphylliae genome.</title>
        <authorList>
            <person name="Summers S."/>
            <person name="Rice S.A."/>
            <person name="Freckelton M.L."/>
            <person name="Nedved B.T."/>
            <person name="Hadfield M.G."/>
        </authorList>
    </citation>
    <scope>NUCLEOTIDE SEQUENCE [LARGE SCALE GENOMIC DNA]</scope>
    <source>
        <strain evidence="7 8">H2</strain>
    </source>
</reference>
<proteinExistence type="inferred from homology"/>
<dbReference type="InterPro" id="IPR027278">
    <property type="entry name" value="ACCD_DCysDesulf"/>
</dbReference>
<name>A0A3E0UI81_9GAMM</name>
<dbReference type="InterPro" id="IPR036052">
    <property type="entry name" value="TrpB-like_PALP_sf"/>
</dbReference>
<sequence length="320" mass="35461">MSPLQIIEHPLFRARQIEVYIKRDDLIHPIISGNKWRKLKGNLSYAKAKGLRGILSFGGAYSNHLHALAYACQQQELAAKAIIRGEPEYLSNYTLSWATHWGLEPIFVDRQTYRQREQAEYLAALAAQFPDHLIVPEGGSNELALSGLAELVDELNQQISYDTLMLPVGSGGTIAGIIYADQCQHQILGVAVLKQAEYLRNNINQLLPTSQNQTAKTFNSWQLLTEFHRGGYGKFSDQDCLRLTEFIAATGVPFEPIYSGKMVLALLDLIAQGHFPAGHKIVLLHTGGLQGLGGQIERGLLPNEFIKVVQSHLPSAPQVQ</sequence>
<comment type="similarity">
    <text evidence="2">Belongs to the ACC deaminase/D-cysteine desulfhydrase family.</text>
</comment>
<accession>A0A3E0UI81</accession>
<dbReference type="InterPro" id="IPR001926">
    <property type="entry name" value="TrpB-like_PALP"/>
</dbReference>